<evidence type="ECO:0000256" key="3">
    <source>
        <dbReference type="ARBA" id="ARBA00038157"/>
    </source>
</evidence>
<evidence type="ECO:0000313" key="7">
    <source>
        <dbReference type="Proteomes" id="UP000516369"/>
    </source>
</evidence>
<dbReference type="Pfam" id="PF00248">
    <property type="entry name" value="Aldo_ket_red"/>
    <property type="match status" value="1"/>
</dbReference>
<gene>
    <name evidence="6" type="ORF">HQ394_15115</name>
</gene>
<sequence>MHYQALGRTGLKVSRICLGTMTFGEQNSADEACRMLDFAVAGGVNFLDTAEMYPIPPRATTAGATELIIGDWLRQRGGRDRLVIATKIAGPGLQHLQRRPSAFTRDAIRSAIDGSLRRLQTDYIDLYQLHWPERKANFFGQLGYRYDASDAFTPFAEVLAALAAEIADGRIRAIGVSNETPWGLMRMLALAEAEGLPRLAGIQNPYNLLNRSFEVGLAEVALREDCGLLAYSPLAFGTLSGKYLNGEPLTAARLTLFPQYCRYTGARAVAATGDYCAIARRCGYDPAQMALAAVIRQPFVTATIIGATTLSQLATNLAAETLELSPDALAAIEAVHVDNPNPAP</sequence>
<dbReference type="PANTHER" id="PTHR43364">
    <property type="entry name" value="NADH-SPECIFIC METHYLGLYOXAL REDUCTASE-RELATED"/>
    <property type="match status" value="1"/>
</dbReference>
<comment type="similarity">
    <text evidence="3">Belongs to the aldo/keto reductase family. Aldo/keto reductase 2 subfamily.</text>
</comment>
<organism evidence="6 7">
    <name type="scientific">Defluviicoccus vanus</name>
    <dbReference type="NCBI Taxonomy" id="111831"/>
    <lineage>
        <taxon>Bacteria</taxon>
        <taxon>Pseudomonadati</taxon>
        <taxon>Pseudomonadota</taxon>
        <taxon>Alphaproteobacteria</taxon>
        <taxon>Rhodospirillales</taxon>
        <taxon>Rhodospirillaceae</taxon>
        <taxon>Defluviicoccus</taxon>
    </lineage>
</organism>
<dbReference type="EMBL" id="CP053923">
    <property type="protein sequence ID" value="QNT71351.1"/>
    <property type="molecule type" value="Genomic_DNA"/>
</dbReference>
<proteinExistence type="inferred from homology"/>
<dbReference type="KEGG" id="dvn:HQ394_15115"/>
<reference evidence="6 7" key="1">
    <citation type="submission" date="2020-05" db="EMBL/GenBank/DDBJ databases">
        <title>Complete closed genome sequence of Defluviicoccus vanus.</title>
        <authorList>
            <person name="Bessarab I."/>
            <person name="Arumugam K."/>
            <person name="Maszenan A.M."/>
            <person name="Seviour R.J."/>
            <person name="Williams R.B."/>
        </authorList>
    </citation>
    <scope>NUCLEOTIDE SEQUENCE [LARGE SCALE GENOMIC DNA]</scope>
    <source>
        <strain evidence="6 7">Ben 114</strain>
    </source>
</reference>
<dbReference type="FunFam" id="3.20.20.100:FF:000005">
    <property type="entry name" value="NADP(H)-dependent aldo-keto reductase"/>
    <property type="match status" value="1"/>
</dbReference>
<name>A0A7H1N6L5_9PROT</name>
<feature type="domain" description="NADP-dependent oxidoreductase" evidence="5">
    <location>
        <begin position="15"/>
        <end position="335"/>
    </location>
</feature>
<dbReference type="PANTHER" id="PTHR43364:SF4">
    <property type="entry name" value="NAD(P)-LINKED OXIDOREDUCTASE SUPERFAMILY PROTEIN"/>
    <property type="match status" value="1"/>
</dbReference>
<evidence type="ECO:0000256" key="2">
    <source>
        <dbReference type="ARBA" id="ARBA00023002"/>
    </source>
</evidence>
<dbReference type="Gene3D" id="3.20.20.100">
    <property type="entry name" value="NADP-dependent oxidoreductase domain"/>
    <property type="match status" value="1"/>
</dbReference>
<dbReference type="AlphaFoldDB" id="A0A7H1N6L5"/>
<evidence type="ECO:0000256" key="4">
    <source>
        <dbReference type="ARBA" id="ARBA00070119"/>
    </source>
</evidence>
<accession>A0A7H1N6L5</accession>
<dbReference type="NCBIfam" id="NF007912">
    <property type="entry name" value="PRK10625.1"/>
    <property type="match status" value="1"/>
</dbReference>
<keyword evidence="1" id="KW-0521">NADP</keyword>
<dbReference type="InterPro" id="IPR050523">
    <property type="entry name" value="AKR_Detox_Biosynth"/>
</dbReference>
<dbReference type="Proteomes" id="UP000516369">
    <property type="component" value="Chromosome"/>
</dbReference>
<dbReference type="CDD" id="cd19094">
    <property type="entry name" value="AKR_Tas-like"/>
    <property type="match status" value="1"/>
</dbReference>
<dbReference type="SUPFAM" id="SSF51430">
    <property type="entry name" value="NAD(P)-linked oxidoreductase"/>
    <property type="match status" value="1"/>
</dbReference>
<evidence type="ECO:0000256" key="1">
    <source>
        <dbReference type="ARBA" id="ARBA00022857"/>
    </source>
</evidence>
<protein>
    <recommendedName>
        <fullName evidence="4">Protein tas</fullName>
    </recommendedName>
</protein>
<dbReference type="RefSeq" id="WP_190263328.1">
    <property type="nucleotide sequence ID" value="NZ_CP053923.1"/>
</dbReference>
<evidence type="ECO:0000313" key="6">
    <source>
        <dbReference type="EMBL" id="QNT71351.1"/>
    </source>
</evidence>
<dbReference type="GO" id="GO:0016491">
    <property type="term" value="F:oxidoreductase activity"/>
    <property type="evidence" value="ECO:0007669"/>
    <property type="project" value="UniProtKB-KW"/>
</dbReference>
<dbReference type="InterPro" id="IPR023210">
    <property type="entry name" value="NADP_OxRdtase_dom"/>
</dbReference>
<evidence type="ECO:0000259" key="5">
    <source>
        <dbReference type="Pfam" id="PF00248"/>
    </source>
</evidence>
<keyword evidence="7" id="KW-1185">Reference proteome</keyword>
<dbReference type="InterPro" id="IPR036812">
    <property type="entry name" value="NAD(P)_OxRdtase_dom_sf"/>
</dbReference>
<keyword evidence="2" id="KW-0560">Oxidoreductase</keyword>